<protein>
    <submittedName>
        <fullName evidence="4">Non-specific serine/threonine protein kinase</fullName>
        <ecNumber evidence="4">2.7.11.1</ecNumber>
    </submittedName>
</protein>
<dbReference type="GO" id="GO:0045324">
    <property type="term" value="P:late endosome to vacuole transport"/>
    <property type="evidence" value="ECO:0007669"/>
    <property type="project" value="InterPro"/>
</dbReference>
<feature type="region of interest" description="Disordered" evidence="2">
    <location>
        <begin position="1"/>
        <end position="45"/>
    </location>
</feature>
<dbReference type="GO" id="GO:0006623">
    <property type="term" value="P:protein targeting to vacuole"/>
    <property type="evidence" value="ECO:0007669"/>
    <property type="project" value="TreeGrafter"/>
</dbReference>
<feature type="compositionally biased region" description="Basic residues" evidence="2">
    <location>
        <begin position="1"/>
        <end position="12"/>
    </location>
</feature>
<dbReference type="EMBL" id="CP119911">
    <property type="protein sequence ID" value="WFD19762.1"/>
    <property type="molecule type" value="Genomic_DNA"/>
</dbReference>
<feature type="domain" description="Protein kinase" evidence="3">
    <location>
        <begin position="59"/>
        <end position="409"/>
    </location>
</feature>
<dbReference type="GO" id="GO:0016236">
    <property type="term" value="P:macroautophagy"/>
    <property type="evidence" value="ECO:0007669"/>
    <property type="project" value="InterPro"/>
</dbReference>
<dbReference type="InterPro" id="IPR019002">
    <property type="entry name" value="Ribosome_biogenesis_Nop16"/>
</dbReference>
<dbReference type="PANTHER" id="PTHR17583">
    <property type="entry name" value="PHOSPHOINOSITIDE 3-KINASE REGULATORY SUBUNIT 4"/>
    <property type="match status" value="1"/>
</dbReference>
<dbReference type="InterPro" id="IPR045162">
    <property type="entry name" value="Vps15-like"/>
</dbReference>
<feature type="region of interest" description="Disordered" evidence="2">
    <location>
        <begin position="64"/>
        <end position="99"/>
    </location>
</feature>
<dbReference type="PANTHER" id="PTHR17583:SF0">
    <property type="entry name" value="PHOSPHOINOSITIDE 3-KINASE REGULATORY SUBUNIT 4"/>
    <property type="match status" value="1"/>
</dbReference>
<dbReference type="SMART" id="SM00220">
    <property type="entry name" value="S_TKc"/>
    <property type="match status" value="1"/>
</dbReference>
<dbReference type="GO" id="GO:0034271">
    <property type="term" value="C:phosphatidylinositol 3-kinase complex, class III, type I"/>
    <property type="evidence" value="ECO:0007669"/>
    <property type="project" value="TreeGrafter"/>
</dbReference>
<dbReference type="Pfam" id="PF00069">
    <property type="entry name" value="Pkinase"/>
    <property type="match status" value="1"/>
</dbReference>
<dbReference type="PROSITE" id="PS50011">
    <property type="entry name" value="PROTEIN_KINASE_DOM"/>
    <property type="match status" value="1"/>
</dbReference>
<dbReference type="Pfam" id="PF09420">
    <property type="entry name" value="Nop16"/>
    <property type="match status" value="1"/>
</dbReference>
<keyword evidence="4" id="KW-0418">Kinase</keyword>
<dbReference type="InterPro" id="IPR008271">
    <property type="entry name" value="Ser/Thr_kinase_AS"/>
</dbReference>
<dbReference type="GO" id="GO:0071561">
    <property type="term" value="C:nucleus-vacuole junction"/>
    <property type="evidence" value="ECO:0007669"/>
    <property type="project" value="TreeGrafter"/>
</dbReference>
<keyword evidence="1" id="KW-0853">WD repeat</keyword>
<evidence type="ECO:0000256" key="2">
    <source>
        <dbReference type="SAM" id="MobiDB-lite"/>
    </source>
</evidence>
<reference evidence="4" key="1">
    <citation type="submission" date="2023-03" db="EMBL/GenBank/DDBJ databases">
        <title>Mating type loci evolution in Malassezia.</title>
        <authorList>
            <person name="Coelho M.A."/>
        </authorList>
    </citation>
    <scope>NUCLEOTIDE SEQUENCE</scope>
    <source>
        <strain evidence="4">CBS 10434</strain>
    </source>
</reference>
<name>A0AAF0IW98_9BASI</name>
<evidence type="ECO:0000313" key="5">
    <source>
        <dbReference type="Proteomes" id="UP001220961"/>
    </source>
</evidence>
<dbReference type="InterPro" id="IPR011009">
    <property type="entry name" value="Kinase-like_dom_sf"/>
</dbReference>
<dbReference type="SUPFAM" id="SSF56112">
    <property type="entry name" value="Protein kinase-like (PK-like)"/>
    <property type="match status" value="1"/>
</dbReference>
<keyword evidence="4" id="KW-0808">Transferase</keyword>
<dbReference type="GO" id="GO:0005524">
    <property type="term" value="F:ATP binding"/>
    <property type="evidence" value="ECO:0007669"/>
    <property type="project" value="InterPro"/>
</dbReference>
<evidence type="ECO:0000256" key="1">
    <source>
        <dbReference type="ARBA" id="ARBA00022574"/>
    </source>
</evidence>
<dbReference type="GO" id="GO:0034272">
    <property type="term" value="C:phosphatidylinositol 3-kinase complex, class III, type II"/>
    <property type="evidence" value="ECO:0007669"/>
    <property type="project" value="TreeGrafter"/>
</dbReference>
<evidence type="ECO:0000313" key="4">
    <source>
        <dbReference type="EMBL" id="WFD19762.1"/>
    </source>
</evidence>
<evidence type="ECO:0000259" key="3">
    <source>
        <dbReference type="PROSITE" id="PS50011"/>
    </source>
</evidence>
<dbReference type="PROSITE" id="PS00108">
    <property type="entry name" value="PROTEIN_KINASE_ST"/>
    <property type="match status" value="1"/>
</dbReference>
<organism evidence="4 5">
    <name type="scientific">Malassezia caprae</name>
    <dbReference type="NCBI Taxonomy" id="1381934"/>
    <lineage>
        <taxon>Eukaryota</taxon>
        <taxon>Fungi</taxon>
        <taxon>Dikarya</taxon>
        <taxon>Basidiomycota</taxon>
        <taxon>Ustilaginomycotina</taxon>
        <taxon>Malasseziomycetes</taxon>
        <taxon>Malasseziales</taxon>
        <taxon>Malasseziaceae</taxon>
        <taxon>Malassezia</taxon>
    </lineage>
</organism>
<sequence>MANPLQRRKSRSSKYSGATKSAKRAQNKRIKRAPTVMGPDVLRDNWDPKLTVRQNYAKLGLVPNLGQQTGGLDRDDPYRQVPDAEPAAAAESKPKKGMARVIRDKDGKVVDIVEYESEDDDAMSTPWGKELNKESETPDLKLLVPRLYEGNEGETVKDIRWDHSSQVIETEAAAYLVRQWLACSLYDRISTRPFITEMEKLWISYQLLYALHAAHERNIAHGDLKCENVLVTSSLAVYVTDFASSFKPTFLPLDDPTDFSLFFDTSGRRTCNIAPERFYDSVSELPMGSNPARGRTKDVENVSDVLTYEPYLEMLGLGRPNGRITEAMDVFSLGCVLAELWRDGAPLFTLSQLFRYRRGNLDLDGILSEIQHAGIRNLVRRMVHLDPAQRPRLDDILNQEQRDLFPPFFSSFFHLYMVDLERATQLQKRDAVRSEAKNLERDMKMNHLTRQVKADDRIEKMYDDWAMIVQFFHQAHNLPGEDVFLGVYIPGLSLRPYMARKSAGKDTKATIVLSLLLANIHFLQAF</sequence>
<dbReference type="InterPro" id="IPR000719">
    <property type="entry name" value="Prot_kinase_dom"/>
</dbReference>
<proteinExistence type="predicted"/>
<dbReference type="AlphaFoldDB" id="A0AAF0IW98"/>
<dbReference type="GO" id="GO:0004674">
    <property type="term" value="F:protein serine/threonine kinase activity"/>
    <property type="evidence" value="ECO:0007669"/>
    <property type="project" value="UniProtKB-KW"/>
</dbReference>
<dbReference type="Proteomes" id="UP001220961">
    <property type="component" value="Chromosome 4"/>
</dbReference>
<accession>A0AAF0IW98</accession>
<dbReference type="Gene3D" id="1.10.510.10">
    <property type="entry name" value="Transferase(Phosphotransferase) domain 1"/>
    <property type="match status" value="1"/>
</dbReference>
<gene>
    <name evidence="4" type="primary">VPS15</name>
    <name evidence="4" type="ORF">MCAP1_001998</name>
</gene>
<dbReference type="GO" id="GO:0005770">
    <property type="term" value="C:late endosome"/>
    <property type="evidence" value="ECO:0007669"/>
    <property type="project" value="TreeGrafter"/>
</dbReference>
<feature type="compositionally biased region" description="Basic residues" evidence="2">
    <location>
        <begin position="21"/>
        <end position="32"/>
    </location>
</feature>
<dbReference type="EC" id="2.7.11.1" evidence="4"/>
<keyword evidence="5" id="KW-1185">Reference proteome</keyword>
<keyword evidence="4" id="KW-0723">Serine/threonine-protein kinase</keyword>